<proteinExistence type="predicted"/>
<protein>
    <submittedName>
        <fullName evidence="3">Nucleoid DNA-binding protein</fullName>
    </submittedName>
</protein>
<gene>
    <name evidence="3" type="ORF">GGR06_000210</name>
</gene>
<dbReference type="SUPFAM" id="SSF47729">
    <property type="entry name" value="IHF-like DNA-binding proteins"/>
    <property type="match status" value="1"/>
</dbReference>
<dbReference type="RefSeq" id="WP_044164741.1">
    <property type="nucleotide sequence ID" value="NZ_JACIER010000001.1"/>
</dbReference>
<dbReference type="InterPro" id="IPR010992">
    <property type="entry name" value="IHF-like_DNA-bd_dom_sf"/>
</dbReference>
<feature type="domain" description="HU" evidence="2">
    <location>
        <begin position="1"/>
        <end position="125"/>
    </location>
</feature>
<evidence type="ECO:0000313" key="4">
    <source>
        <dbReference type="Proteomes" id="UP000560658"/>
    </source>
</evidence>
<dbReference type="AlphaFoldDB" id="A0A840CU89"/>
<dbReference type="Proteomes" id="UP000560658">
    <property type="component" value="Unassembled WGS sequence"/>
</dbReference>
<dbReference type="EMBL" id="JACIER010000001">
    <property type="protein sequence ID" value="MBB4042451.1"/>
    <property type="molecule type" value="Genomic_DNA"/>
</dbReference>
<accession>A0A840CU89</accession>
<reference evidence="3" key="1">
    <citation type="submission" date="2020-08" db="EMBL/GenBank/DDBJ databases">
        <title>Genomic Encyclopedia of Type Strains, Phase IV (KMG-IV): sequencing the most valuable type-strain genomes for metagenomic binning, comparative biology and taxonomic classification.</title>
        <authorList>
            <person name="Goeker M."/>
        </authorList>
    </citation>
    <scope>NUCLEOTIDE SEQUENCE [LARGE SCALE GENOMIC DNA]</scope>
    <source>
        <strain evidence="3">DSM 105720</strain>
    </source>
</reference>
<comment type="caution">
    <text evidence="3">The sequence shown here is derived from an EMBL/GenBank/DDBJ whole genome shotgun (WGS) entry which is preliminary data.</text>
</comment>
<dbReference type="Pfam" id="PF18291">
    <property type="entry name" value="HU-HIG"/>
    <property type="match status" value="1"/>
</dbReference>
<sequence length="206" mass="23120">MSAVYDLFENPPAEDGAQQPLHARIVLKGTVGQEEFLDRVHKFTGISRSLLAGAMEAFANETCDLLANGWNVELGKLGFFSASLQCPPVYDKKKVRVSSVKLKSINFRASRVCRREVGRQMRLQRRETSPQSKQGGISRPMCIERLAEYFKTHLFISRTSYCLLTGRNKRCAIADLNAFIAEGIIRREGLGKLSIYCKSDVFSPPQ</sequence>
<organism evidence="3 4">
    <name type="scientific">Bacteroides reticulotermitis</name>
    <dbReference type="NCBI Taxonomy" id="1133319"/>
    <lineage>
        <taxon>Bacteria</taxon>
        <taxon>Pseudomonadati</taxon>
        <taxon>Bacteroidota</taxon>
        <taxon>Bacteroidia</taxon>
        <taxon>Bacteroidales</taxon>
        <taxon>Bacteroidaceae</taxon>
        <taxon>Bacteroides</taxon>
    </lineage>
</organism>
<evidence type="ECO:0000313" key="3">
    <source>
        <dbReference type="EMBL" id="MBB4042451.1"/>
    </source>
</evidence>
<dbReference type="GO" id="GO:0003677">
    <property type="term" value="F:DNA binding"/>
    <property type="evidence" value="ECO:0007669"/>
    <property type="project" value="UniProtKB-KW"/>
</dbReference>
<keyword evidence="4" id="KW-1185">Reference proteome</keyword>
<name>A0A840CU89_9BACE</name>
<evidence type="ECO:0000256" key="1">
    <source>
        <dbReference type="ARBA" id="ARBA00023125"/>
    </source>
</evidence>
<evidence type="ECO:0000259" key="2">
    <source>
        <dbReference type="Pfam" id="PF18291"/>
    </source>
</evidence>
<keyword evidence="1 3" id="KW-0238">DNA-binding</keyword>
<dbReference type="InterPro" id="IPR041607">
    <property type="entry name" value="HU-HIG"/>
</dbReference>